<dbReference type="Proteomes" id="UP000077755">
    <property type="component" value="Chromosome 4"/>
</dbReference>
<dbReference type="PANTHER" id="PTHR31745">
    <property type="entry name" value="SINGLE-STRANDED DNA-BINDING PROTEIN WHY2, MITOCHONDRIAL"/>
    <property type="match status" value="1"/>
</dbReference>
<evidence type="ECO:0000313" key="5">
    <source>
        <dbReference type="Proteomes" id="UP000077755"/>
    </source>
</evidence>
<feature type="transmembrane region" description="Helical" evidence="3">
    <location>
        <begin position="6"/>
        <end position="26"/>
    </location>
</feature>
<dbReference type="InterPro" id="IPR013742">
    <property type="entry name" value="Whirly"/>
</dbReference>
<keyword evidence="2" id="KW-0809">Transit peptide</keyword>
<dbReference type="GO" id="GO:0006952">
    <property type="term" value="P:defense response"/>
    <property type="evidence" value="ECO:0007669"/>
    <property type="project" value="InterPro"/>
</dbReference>
<gene>
    <name evidence="4" type="ORF">DCAR_0415474</name>
</gene>
<evidence type="ECO:0000256" key="1">
    <source>
        <dbReference type="ARBA" id="ARBA00006061"/>
    </source>
</evidence>
<evidence type="ECO:0000313" key="4">
    <source>
        <dbReference type="EMBL" id="WOG96143.1"/>
    </source>
</evidence>
<organism evidence="4 5">
    <name type="scientific">Daucus carota subsp. sativus</name>
    <name type="common">Carrot</name>
    <dbReference type="NCBI Taxonomy" id="79200"/>
    <lineage>
        <taxon>Eukaryota</taxon>
        <taxon>Viridiplantae</taxon>
        <taxon>Streptophyta</taxon>
        <taxon>Embryophyta</taxon>
        <taxon>Tracheophyta</taxon>
        <taxon>Spermatophyta</taxon>
        <taxon>Magnoliopsida</taxon>
        <taxon>eudicotyledons</taxon>
        <taxon>Gunneridae</taxon>
        <taxon>Pentapetalae</taxon>
        <taxon>asterids</taxon>
        <taxon>campanulids</taxon>
        <taxon>Apiales</taxon>
        <taxon>Apiaceae</taxon>
        <taxon>Apioideae</taxon>
        <taxon>Scandiceae</taxon>
        <taxon>Daucinae</taxon>
        <taxon>Daucus</taxon>
        <taxon>Daucus sect. Daucus</taxon>
    </lineage>
</organism>
<dbReference type="GO" id="GO:0003697">
    <property type="term" value="F:single-stranded DNA binding"/>
    <property type="evidence" value="ECO:0007669"/>
    <property type="project" value="InterPro"/>
</dbReference>
<keyword evidence="3" id="KW-0812">Transmembrane</keyword>
<dbReference type="AlphaFoldDB" id="A0AAF0WWU2"/>
<dbReference type="PANTHER" id="PTHR31745:SF1">
    <property type="entry name" value="SINGLE-STRANDED DNA-BINDING PROTEIN WHY2, MITOCHONDRIAL"/>
    <property type="match status" value="1"/>
</dbReference>
<sequence length="278" mass="31587">MQQTLGNYHAFHLFNPLITPIITLLLPNPSKTNLLYSISMPLTKNKINHLNYIFLTFFIWVFVLLSRKCVSNSLMEQRVMTKACISTASQRKLSDRVFANYNIYKGKVALSASPRLPQFSKLDSGSLKVDRQGTIMLSFSPAIGERKYDWEKKQFFALSTTEVGSLISLGPNDTCEFYHDPSMKSSNAGQVRKTLQVKPYADGSGYFISLSVVNNILNISDRFTVPVTRAEFAVMRTAFSFILPHILGWDRYINQSAKNTQESASMVDPRVKDLEWDR</sequence>
<dbReference type="Gene3D" id="2.30.31.10">
    <property type="entry name" value="Transcriptional Coactivator Pc4, Chain A"/>
    <property type="match status" value="1"/>
</dbReference>
<proteinExistence type="inferred from homology"/>
<name>A0AAF0WWU2_DAUCS</name>
<feature type="transmembrane region" description="Helical" evidence="3">
    <location>
        <begin position="47"/>
        <end position="65"/>
    </location>
</feature>
<dbReference type="GO" id="GO:0006355">
    <property type="term" value="P:regulation of DNA-templated transcription"/>
    <property type="evidence" value="ECO:0007669"/>
    <property type="project" value="InterPro"/>
</dbReference>
<reference evidence="4" key="2">
    <citation type="submission" date="2022-03" db="EMBL/GenBank/DDBJ databases">
        <title>Draft title - Genomic analysis of global carrot germplasm unveils the trajectory of domestication and the origin of high carotenoid orange carrot.</title>
        <authorList>
            <person name="Iorizzo M."/>
            <person name="Ellison S."/>
            <person name="Senalik D."/>
            <person name="Macko-Podgorni A."/>
            <person name="Grzebelus D."/>
            <person name="Bostan H."/>
            <person name="Rolling W."/>
            <person name="Curaba J."/>
            <person name="Simon P."/>
        </authorList>
    </citation>
    <scope>NUCLEOTIDE SEQUENCE</scope>
    <source>
        <tissue evidence="4">Leaf</tissue>
    </source>
</reference>
<dbReference type="InterPro" id="IPR009044">
    <property type="entry name" value="ssDNA-bd_transcriptional_reg"/>
</dbReference>
<keyword evidence="3" id="KW-1133">Transmembrane helix</keyword>
<dbReference type="SUPFAM" id="SSF54447">
    <property type="entry name" value="ssDNA-binding transcriptional regulator domain"/>
    <property type="match status" value="1"/>
</dbReference>
<evidence type="ECO:0000256" key="2">
    <source>
        <dbReference type="ARBA" id="ARBA00022946"/>
    </source>
</evidence>
<keyword evidence="3" id="KW-0472">Membrane</keyword>
<accession>A0AAF0WWU2</accession>
<protein>
    <submittedName>
        <fullName evidence="4">Uncharacterized protein</fullName>
    </submittedName>
</protein>
<comment type="similarity">
    <text evidence="1">Belongs to the Whirly family.</text>
</comment>
<reference evidence="4" key="1">
    <citation type="journal article" date="2016" name="Nat. Genet.">
        <title>A high-quality carrot genome assembly provides new insights into carotenoid accumulation and asterid genome evolution.</title>
        <authorList>
            <person name="Iorizzo M."/>
            <person name="Ellison S."/>
            <person name="Senalik D."/>
            <person name="Zeng P."/>
            <person name="Satapoomin P."/>
            <person name="Huang J."/>
            <person name="Bowman M."/>
            <person name="Iovene M."/>
            <person name="Sanseverino W."/>
            <person name="Cavagnaro P."/>
            <person name="Yildiz M."/>
            <person name="Macko-Podgorni A."/>
            <person name="Moranska E."/>
            <person name="Grzebelus E."/>
            <person name="Grzebelus D."/>
            <person name="Ashrafi H."/>
            <person name="Zheng Z."/>
            <person name="Cheng S."/>
            <person name="Spooner D."/>
            <person name="Van Deynze A."/>
            <person name="Simon P."/>
        </authorList>
    </citation>
    <scope>NUCLEOTIDE SEQUENCE</scope>
    <source>
        <tissue evidence="4">Leaf</tissue>
    </source>
</reference>
<evidence type="ECO:0000256" key="3">
    <source>
        <dbReference type="SAM" id="Phobius"/>
    </source>
</evidence>
<dbReference type="Pfam" id="PF08536">
    <property type="entry name" value="Whirly"/>
    <property type="match status" value="1"/>
</dbReference>
<keyword evidence="5" id="KW-1185">Reference proteome</keyword>
<dbReference type="EMBL" id="CP093346">
    <property type="protein sequence ID" value="WOG96143.1"/>
    <property type="molecule type" value="Genomic_DNA"/>
</dbReference>